<organism evidence="3 4">
    <name type="scientific">Comamonas koreensis</name>
    <dbReference type="NCBI Taxonomy" id="160825"/>
    <lineage>
        <taxon>Bacteria</taxon>
        <taxon>Pseudomonadati</taxon>
        <taxon>Pseudomonadota</taxon>
        <taxon>Betaproteobacteria</taxon>
        <taxon>Burkholderiales</taxon>
        <taxon>Comamonadaceae</taxon>
        <taxon>Comamonas</taxon>
    </lineage>
</organism>
<dbReference type="InterPro" id="IPR010982">
    <property type="entry name" value="Lambda_DNA-bd_dom_sf"/>
</dbReference>
<accession>A0AAW4XU47</accession>
<dbReference type="PROSITE" id="PS50943">
    <property type="entry name" value="HTH_CROC1"/>
    <property type="match status" value="1"/>
</dbReference>
<feature type="domain" description="HTH cro/C1-type" evidence="2">
    <location>
        <begin position="19"/>
        <end position="73"/>
    </location>
</feature>
<dbReference type="RefSeq" id="WP_230773243.1">
    <property type="nucleotide sequence ID" value="NZ_JAJNCT010000008.1"/>
</dbReference>
<protein>
    <submittedName>
        <fullName evidence="3">Helix-turn-helix domain-containing protein</fullName>
    </submittedName>
</protein>
<dbReference type="PANTHER" id="PTHR46797">
    <property type="entry name" value="HTH-TYPE TRANSCRIPTIONAL REGULATOR"/>
    <property type="match status" value="1"/>
</dbReference>
<dbReference type="SMART" id="SM00530">
    <property type="entry name" value="HTH_XRE"/>
    <property type="match status" value="1"/>
</dbReference>
<dbReference type="EMBL" id="JAJNCT010000008">
    <property type="protein sequence ID" value="MCD2165054.1"/>
    <property type="molecule type" value="Genomic_DNA"/>
</dbReference>
<comment type="caution">
    <text evidence="3">The sequence shown here is derived from an EMBL/GenBank/DDBJ whole genome shotgun (WGS) entry which is preliminary data.</text>
</comment>
<evidence type="ECO:0000313" key="4">
    <source>
        <dbReference type="Proteomes" id="UP001199260"/>
    </source>
</evidence>
<reference evidence="3 4" key="1">
    <citation type="submission" date="2021-11" db="EMBL/GenBank/DDBJ databases">
        <title>Genome sequence.</title>
        <authorList>
            <person name="Sun Q."/>
        </authorList>
    </citation>
    <scope>NUCLEOTIDE SEQUENCE [LARGE SCALE GENOMIC DNA]</scope>
    <source>
        <strain evidence="3 4">KCTC 12005</strain>
    </source>
</reference>
<dbReference type="InterPro" id="IPR050807">
    <property type="entry name" value="TransReg_Diox_bact_type"/>
</dbReference>
<sequence>MINKKPADKPLAQLLGLRIAELRKSRQWTQAQLAERLQVEPETISRFERGASVPSLHTLESLAAILRVSIGDLLAQSSTAPDDQAMRISAWLSELEPADRAFVTGIVQQLCERLRSNGG</sequence>
<dbReference type="GO" id="GO:0005829">
    <property type="term" value="C:cytosol"/>
    <property type="evidence" value="ECO:0007669"/>
    <property type="project" value="TreeGrafter"/>
</dbReference>
<dbReference type="AlphaFoldDB" id="A0AAW4XU47"/>
<proteinExistence type="predicted"/>
<dbReference type="Pfam" id="PF01381">
    <property type="entry name" value="HTH_3"/>
    <property type="match status" value="1"/>
</dbReference>
<dbReference type="Proteomes" id="UP001199260">
    <property type="component" value="Unassembled WGS sequence"/>
</dbReference>
<evidence type="ECO:0000256" key="1">
    <source>
        <dbReference type="ARBA" id="ARBA00023125"/>
    </source>
</evidence>
<dbReference type="GO" id="GO:0003700">
    <property type="term" value="F:DNA-binding transcription factor activity"/>
    <property type="evidence" value="ECO:0007669"/>
    <property type="project" value="TreeGrafter"/>
</dbReference>
<gene>
    <name evidence="3" type="ORF">LPW39_07915</name>
</gene>
<dbReference type="SUPFAM" id="SSF47413">
    <property type="entry name" value="lambda repressor-like DNA-binding domains"/>
    <property type="match status" value="1"/>
</dbReference>
<keyword evidence="4" id="KW-1185">Reference proteome</keyword>
<dbReference type="PANTHER" id="PTHR46797:SF1">
    <property type="entry name" value="METHYLPHOSPHONATE SYNTHASE"/>
    <property type="match status" value="1"/>
</dbReference>
<evidence type="ECO:0000313" key="3">
    <source>
        <dbReference type="EMBL" id="MCD2165054.1"/>
    </source>
</evidence>
<keyword evidence="1" id="KW-0238">DNA-binding</keyword>
<evidence type="ECO:0000259" key="2">
    <source>
        <dbReference type="PROSITE" id="PS50943"/>
    </source>
</evidence>
<name>A0AAW4XU47_9BURK</name>
<dbReference type="GO" id="GO:0003677">
    <property type="term" value="F:DNA binding"/>
    <property type="evidence" value="ECO:0007669"/>
    <property type="project" value="UniProtKB-KW"/>
</dbReference>
<dbReference type="InterPro" id="IPR001387">
    <property type="entry name" value="Cro/C1-type_HTH"/>
</dbReference>
<dbReference type="CDD" id="cd00093">
    <property type="entry name" value="HTH_XRE"/>
    <property type="match status" value="1"/>
</dbReference>
<dbReference type="Gene3D" id="1.10.260.40">
    <property type="entry name" value="lambda repressor-like DNA-binding domains"/>
    <property type="match status" value="1"/>
</dbReference>